<dbReference type="Pfam" id="PF04082">
    <property type="entry name" value="Fungal_trans"/>
    <property type="match status" value="1"/>
</dbReference>
<dbReference type="InterPro" id="IPR052761">
    <property type="entry name" value="Fungal_Detox/Toxin_TFs"/>
</dbReference>
<comment type="caution">
    <text evidence="3">The sequence shown here is derived from an EMBL/GenBank/DDBJ whole genome shotgun (WGS) entry which is preliminary data.</text>
</comment>
<dbReference type="GO" id="GO:0006351">
    <property type="term" value="P:DNA-templated transcription"/>
    <property type="evidence" value="ECO:0007669"/>
    <property type="project" value="InterPro"/>
</dbReference>
<dbReference type="Proteomes" id="UP000019471">
    <property type="component" value="Unassembled WGS sequence"/>
</dbReference>
<accession>W9WR69</accession>
<evidence type="ECO:0000313" key="3">
    <source>
        <dbReference type="EMBL" id="EXJ70403.1"/>
    </source>
</evidence>
<evidence type="ECO:0000259" key="2">
    <source>
        <dbReference type="SMART" id="SM00906"/>
    </source>
</evidence>
<keyword evidence="4" id="KW-1185">Reference proteome</keyword>
<evidence type="ECO:0000256" key="1">
    <source>
        <dbReference type="ARBA" id="ARBA00023242"/>
    </source>
</evidence>
<dbReference type="AlphaFoldDB" id="W9WR69"/>
<dbReference type="RefSeq" id="XP_007745255.1">
    <property type="nucleotide sequence ID" value="XM_007747065.1"/>
</dbReference>
<dbReference type="STRING" id="1182543.W9WR69"/>
<protein>
    <recommendedName>
        <fullName evidence="2">Xylanolytic transcriptional activator regulatory domain-containing protein</fullName>
    </recommendedName>
</protein>
<name>W9WR69_9EURO</name>
<dbReference type="PANTHER" id="PTHR47425:SF3">
    <property type="entry name" value="ZN(II)2CYS6 TRANSCRIPTION FACTOR (EUROFUNG)"/>
    <property type="match status" value="1"/>
</dbReference>
<dbReference type="HOGENOM" id="CLU_006329_3_2_1"/>
<evidence type="ECO:0000313" key="4">
    <source>
        <dbReference type="Proteomes" id="UP000019471"/>
    </source>
</evidence>
<keyword evidence="1" id="KW-0539">Nucleus</keyword>
<dbReference type="OrthoDB" id="4158701at2759"/>
<dbReference type="SMART" id="SM00906">
    <property type="entry name" value="Fungal_trans"/>
    <property type="match status" value="1"/>
</dbReference>
<dbReference type="eggNOG" id="ENOG502SI2M">
    <property type="taxonomic scope" value="Eukaryota"/>
</dbReference>
<dbReference type="CDD" id="cd12148">
    <property type="entry name" value="fungal_TF_MHR"/>
    <property type="match status" value="1"/>
</dbReference>
<dbReference type="GO" id="GO:0008270">
    <property type="term" value="F:zinc ion binding"/>
    <property type="evidence" value="ECO:0007669"/>
    <property type="project" value="InterPro"/>
</dbReference>
<dbReference type="GO" id="GO:0003677">
    <property type="term" value="F:DNA binding"/>
    <property type="evidence" value="ECO:0007669"/>
    <property type="project" value="InterPro"/>
</dbReference>
<organism evidence="3 4">
    <name type="scientific">Cladophialophora psammophila CBS 110553</name>
    <dbReference type="NCBI Taxonomy" id="1182543"/>
    <lineage>
        <taxon>Eukaryota</taxon>
        <taxon>Fungi</taxon>
        <taxon>Dikarya</taxon>
        <taxon>Ascomycota</taxon>
        <taxon>Pezizomycotina</taxon>
        <taxon>Eurotiomycetes</taxon>
        <taxon>Chaetothyriomycetidae</taxon>
        <taxon>Chaetothyriales</taxon>
        <taxon>Herpotrichiellaceae</taxon>
        <taxon>Cladophialophora</taxon>
    </lineage>
</organism>
<sequence>MRRKGVFDTLPNDVADEAIRCYFEHVHFFIPVVDAGTFLAQYTNERNNISPLLFWSMILATANFVSSDLLQKAGYSSRRVMKKAMYERAKCLYDCDRGTDKLVLIQSVILMGFWYTDPQDHTGAWHWTGVAISLCQNLGLHRDPQSTLRGQGVSDSFVRHARRLWWTCFVRDRWVSLAKGRPMRIHHEDCDVPMPCANDILTDLEQVSSEHRERFIPSEYDALAAMWVRFVQTSYALGNILRAHYRARGPRPSLETVDNLVEELQECARQDQLSDVSNYLLRMHAYQVELFYQATVTVLYRPYVLGGLAAIPATAPPLWHKTALAKARAAASNTNNILEKLIEIDAIQFLKPMIITAIVPSMQIHLFDYKSVEPLISGLAGNRLQLCMLILSKLRETYWSAGVMYRLFERAQRILQESKRCNLSTVPRLGQDLDQVVNHSDTRPNADYQNRLQKHIDTSILDSPLEGWPLMTSTTTEILPFWDGPLSFDTVDELLGPSFGLPGDAFDGLFTGCYGGSAQGLNPVIQLHNDLPQFDVSYVDSTRGHA</sequence>
<dbReference type="GeneID" id="19191182"/>
<dbReference type="EMBL" id="AMGX01000009">
    <property type="protein sequence ID" value="EXJ70403.1"/>
    <property type="molecule type" value="Genomic_DNA"/>
</dbReference>
<reference evidence="3 4" key="1">
    <citation type="submission" date="2013-03" db="EMBL/GenBank/DDBJ databases">
        <title>The Genome Sequence of Cladophialophora psammophila CBS 110553.</title>
        <authorList>
            <consortium name="The Broad Institute Genomics Platform"/>
            <person name="Cuomo C."/>
            <person name="de Hoog S."/>
            <person name="Gorbushina A."/>
            <person name="Walker B."/>
            <person name="Young S.K."/>
            <person name="Zeng Q."/>
            <person name="Gargeya S."/>
            <person name="Fitzgerald M."/>
            <person name="Haas B."/>
            <person name="Abouelleil A."/>
            <person name="Allen A.W."/>
            <person name="Alvarado L."/>
            <person name="Arachchi H.M."/>
            <person name="Berlin A.M."/>
            <person name="Chapman S.B."/>
            <person name="Gainer-Dewar J."/>
            <person name="Goldberg J."/>
            <person name="Griggs A."/>
            <person name="Gujja S."/>
            <person name="Hansen M."/>
            <person name="Howarth C."/>
            <person name="Imamovic A."/>
            <person name="Ireland A."/>
            <person name="Larimer J."/>
            <person name="McCowan C."/>
            <person name="Murphy C."/>
            <person name="Pearson M."/>
            <person name="Poon T.W."/>
            <person name="Priest M."/>
            <person name="Roberts A."/>
            <person name="Saif S."/>
            <person name="Shea T."/>
            <person name="Sisk P."/>
            <person name="Sykes S."/>
            <person name="Wortman J."/>
            <person name="Nusbaum C."/>
            <person name="Birren B."/>
        </authorList>
    </citation>
    <scope>NUCLEOTIDE SEQUENCE [LARGE SCALE GENOMIC DNA]</scope>
    <source>
        <strain evidence="3 4">CBS 110553</strain>
    </source>
</reference>
<dbReference type="InterPro" id="IPR007219">
    <property type="entry name" value="XnlR_reg_dom"/>
</dbReference>
<proteinExistence type="predicted"/>
<feature type="domain" description="Xylanolytic transcriptional activator regulatory" evidence="2">
    <location>
        <begin position="124"/>
        <end position="201"/>
    </location>
</feature>
<dbReference type="PANTHER" id="PTHR47425">
    <property type="entry name" value="FARB-RELATED"/>
    <property type="match status" value="1"/>
</dbReference>
<gene>
    <name evidence="3" type="ORF">A1O5_06471</name>
</gene>